<keyword evidence="1" id="KW-1133">Transmembrane helix</keyword>
<feature type="transmembrane region" description="Helical" evidence="1">
    <location>
        <begin position="27"/>
        <end position="53"/>
    </location>
</feature>
<evidence type="ECO:0000313" key="2">
    <source>
        <dbReference type="EMBL" id="KAF7265704.1"/>
    </source>
</evidence>
<organism evidence="2 3">
    <name type="scientific">Rhynchophorus ferrugineus</name>
    <name type="common">Red palm weevil</name>
    <name type="synonym">Curculio ferrugineus</name>
    <dbReference type="NCBI Taxonomy" id="354439"/>
    <lineage>
        <taxon>Eukaryota</taxon>
        <taxon>Metazoa</taxon>
        <taxon>Ecdysozoa</taxon>
        <taxon>Arthropoda</taxon>
        <taxon>Hexapoda</taxon>
        <taxon>Insecta</taxon>
        <taxon>Pterygota</taxon>
        <taxon>Neoptera</taxon>
        <taxon>Endopterygota</taxon>
        <taxon>Coleoptera</taxon>
        <taxon>Polyphaga</taxon>
        <taxon>Cucujiformia</taxon>
        <taxon>Curculionidae</taxon>
        <taxon>Dryophthorinae</taxon>
        <taxon>Rhynchophorus</taxon>
    </lineage>
</organism>
<dbReference type="AlphaFoldDB" id="A0A834HPV0"/>
<name>A0A834HPV0_RHYFE</name>
<keyword evidence="1" id="KW-0812">Transmembrane</keyword>
<proteinExistence type="predicted"/>
<gene>
    <name evidence="2" type="ORF">GWI33_020787</name>
</gene>
<sequence length="91" mass="10169">MARLNSPNADASDEEFVINPLKTKLDVLWLFVPLMSTVSIASVAVSVSTSGWLHTTERMLNPTYNGTGTMENEYLFKKTVSGLWSYCYTNL</sequence>
<evidence type="ECO:0000313" key="3">
    <source>
        <dbReference type="Proteomes" id="UP000625711"/>
    </source>
</evidence>
<protein>
    <submittedName>
        <fullName evidence="2">Uncharacterized protein</fullName>
    </submittedName>
</protein>
<reference evidence="2" key="1">
    <citation type="submission" date="2020-08" db="EMBL/GenBank/DDBJ databases">
        <title>Genome sequencing and assembly of the red palm weevil Rhynchophorus ferrugineus.</title>
        <authorList>
            <person name="Dias G.B."/>
            <person name="Bergman C.M."/>
            <person name="Manee M."/>
        </authorList>
    </citation>
    <scope>NUCLEOTIDE SEQUENCE</scope>
    <source>
        <strain evidence="2">AA-2017</strain>
        <tissue evidence="2">Whole larva</tissue>
    </source>
</reference>
<evidence type="ECO:0000256" key="1">
    <source>
        <dbReference type="SAM" id="Phobius"/>
    </source>
</evidence>
<keyword evidence="3" id="KW-1185">Reference proteome</keyword>
<dbReference type="EMBL" id="JAACXV010014584">
    <property type="protein sequence ID" value="KAF7265704.1"/>
    <property type="molecule type" value="Genomic_DNA"/>
</dbReference>
<dbReference type="OrthoDB" id="9990458at2759"/>
<dbReference type="Gene3D" id="1.20.140.150">
    <property type="match status" value="1"/>
</dbReference>
<accession>A0A834HPV0</accession>
<comment type="caution">
    <text evidence="2">The sequence shown here is derived from an EMBL/GenBank/DDBJ whole genome shotgun (WGS) entry which is preliminary data.</text>
</comment>
<keyword evidence="1" id="KW-0472">Membrane</keyword>
<dbReference type="Proteomes" id="UP000625711">
    <property type="component" value="Unassembled WGS sequence"/>
</dbReference>